<keyword evidence="8" id="KW-1185">Reference proteome</keyword>
<dbReference type="Gene3D" id="3.40.50.720">
    <property type="entry name" value="NAD(P)-binding Rossmann-like Domain"/>
    <property type="match status" value="1"/>
</dbReference>
<dbReference type="EMBL" id="JAKEIP010000063">
    <property type="protein sequence ID" value="MCF1595377.1"/>
    <property type="molecule type" value="Genomic_DNA"/>
</dbReference>
<dbReference type="GO" id="GO:0006631">
    <property type="term" value="P:fatty acid metabolic process"/>
    <property type="evidence" value="ECO:0007669"/>
    <property type="project" value="InterPro"/>
</dbReference>
<feature type="domain" description="3-hydroxyacyl-CoA dehydrogenase C-terminal" evidence="5">
    <location>
        <begin position="176"/>
        <end position="242"/>
    </location>
</feature>
<comment type="caution">
    <text evidence="7">The sequence shown here is derived from an EMBL/GenBank/DDBJ whole genome shotgun (WGS) entry which is preliminary data.</text>
</comment>
<organism evidence="7 8">
    <name type="scientific">Streptomyces muensis</name>
    <dbReference type="NCBI Taxonomy" id="1077944"/>
    <lineage>
        <taxon>Bacteria</taxon>
        <taxon>Bacillati</taxon>
        <taxon>Actinomycetota</taxon>
        <taxon>Actinomycetes</taxon>
        <taxon>Kitasatosporales</taxon>
        <taxon>Streptomycetaceae</taxon>
        <taxon>Streptomyces</taxon>
    </lineage>
</organism>
<evidence type="ECO:0000256" key="2">
    <source>
        <dbReference type="ARBA" id="ARBA00009463"/>
    </source>
</evidence>
<protein>
    <submittedName>
        <fullName evidence="7">3-hydroxyacyl-CoA dehydrogenase NAD-binding domain-containing protein</fullName>
    </submittedName>
</protein>
<dbReference type="GO" id="GO:0016616">
    <property type="term" value="F:oxidoreductase activity, acting on the CH-OH group of donors, NAD or NADP as acceptor"/>
    <property type="evidence" value="ECO:0007669"/>
    <property type="project" value="InterPro"/>
</dbReference>
<dbReference type="Proteomes" id="UP001139384">
    <property type="component" value="Unassembled WGS sequence"/>
</dbReference>
<evidence type="ECO:0000259" key="6">
    <source>
        <dbReference type="Pfam" id="PF02737"/>
    </source>
</evidence>
<reference evidence="7" key="1">
    <citation type="submission" date="2022-01" db="EMBL/GenBank/DDBJ databases">
        <title>Draft Genome Sequences of Seven Type Strains of the Genus Streptomyces.</title>
        <authorList>
            <person name="Aziz S."/>
            <person name="Coretto E."/>
            <person name="Chronakova A."/>
            <person name="Sproer C."/>
            <person name="Huber K."/>
            <person name="Nouioui I."/>
            <person name="Gross H."/>
        </authorList>
    </citation>
    <scope>NUCLEOTIDE SEQUENCE</scope>
    <source>
        <strain evidence="7">DSM 103493</strain>
    </source>
</reference>
<evidence type="ECO:0000259" key="5">
    <source>
        <dbReference type="Pfam" id="PF00725"/>
    </source>
</evidence>
<feature type="compositionally biased region" description="Acidic residues" evidence="4">
    <location>
        <begin position="305"/>
        <end position="321"/>
    </location>
</feature>
<dbReference type="SUPFAM" id="SSF51735">
    <property type="entry name" value="NAD(P)-binding Rossmann-fold domains"/>
    <property type="match status" value="1"/>
</dbReference>
<proteinExistence type="inferred from homology"/>
<evidence type="ECO:0000313" key="7">
    <source>
        <dbReference type="EMBL" id="MCF1595377.1"/>
    </source>
</evidence>
<dbReference type="RefSeq" id="WP_234763682.1">
    <property type="nucleotide sequence ID" value="NZ_JAKEIP010000063.1"/>
</dbReference>
<name>A0A9X1TL96_STRM4</name>
<gene>
    <name evidence="7" type="ORF">L0P92_17605</name>
</gene>
<dbReference type="GO" id="GO:0070403">
    <property type="term" value="F:NAD+ binding"/>
    <property type="evidence" value="ECO:0007669"/>
    <property type="project" value="InterPro"/>
</dbReference>
<feature type="region of interest" description="Disordered" evidence="4">
    <location>
        <begin position="295"/>
        <end position="321"/>
    </location>
</feature>
<comment type="pathway">
    <text evidence="1">Lipid metabolism; butanoate metabolism.</text>
</comment>
<keyword evidence="3" id="KW-0560">Oxidoreductase</keyword>
<dbReference type="PANTHER" id="PTHR48075">
    <property type="entry name" value="3-HYDROXYACYL-COA DEHYDROGENASE FAMILY PROTEIN"/>
    <property type="match status" value="1"/>
</dbReference>
<dbReference type="Pfam" id="PF02737">
    <property type="entry name" value="3HCDH_N"/>
    <property type="match status" value="1"/>
</dbReference>
<dbReference type="AlphaFoldDB" id="A0A9X1TL96"/>
<evidence type="ECO:0000256" key="3">
    <source>
        <dbReference type="ARBA" id="ARBA00023002"/>
    </source>
</evidence>
<evidence type="ECO:0000256" key="4">
    <source>
        <dbReference type="SAM" id="MobiDB-lite"/>
    </source>
</evidence>
<evidence type="ECO:0000256" key="1">
    <source>
        <dbReference type="ARBA" id="ARBA00005086"/>
    </source>
</evidence>
<dbReference type="InterPro" id="IPR013328">
    <property type="entry name" value="6PGD_dom2"/>
</dbReference>
<dbReference type="Pfam" id="PF00725">
    <property type="entry name" value="3HCDH"/>
    <property type="match status" value="1"/>
</dbReference>
<accession>A0A9X1TL96</accession>
<dbReference type="PANTHER" id="PTHR48075:SF5">
    <property type="entry name" value="3-HYDROXYBUTYRYL-COA DEHYDROGENASE"/>
    <property type="match status" value="1"/>
</dbReference>
<evidence type="ECO:0000313" key="8">
    <source>
        <dbReference type="Proteomes" id="UP001139384"/>
    </source>
</evidence>
<dbReference type="InterPro" id="IPR006176">
    <property type="entry name" value="3-OHacyl-CoA_DH_NAD-bd"/>
</dbReference>
<comment type="similarity">
    <text evidence="2">Belongs to the 3-hydroxyacyl-CoA dehydrogenase family.</text>
</comment>
<dbReference type="Gene3D" id="1.10.1040.10">
    <property type="entry name" value="N-(1-d-carboxylethyl)-l-norvaline Dehydrogenase, domain 2"/>
    <property type="match status" value="1"/>
</dbReference>
<dbReference type="SUPFAM" id="SSF48179">
    <property type="entry name" value="6-phosphogluconate dehydrogenase C-terminal domain-like"/>
    <property type="match status" value="1"/>
</dbReference>
<dbReference type="InterPro" id="IPR036291">
    <property type="entry name" value="NAD(P)-bd_dom_sf"/>
</dbReference>
<feature type="domain" description="3-hydroxyacyl-CoA dehydrogenase NAD binding" evidence="6">
    <location>
        <begin position="3"/>
        <end position="171"/>
    </location>
</feature>
<dbReference type="InterPro" id="IPR006108">
    <property type="entry name" value="3HC_DH_C"/>
</dbReference>
<dbReference type="InterPro" id="IPR008927">
    <property type="entry name" value="6-PGluconate_DH-like_C_sf"/>
</dbReference>
<sequence length="321" mass="34623">MSTVTVIGAGTIGLGWINLFSAHGLTVRVNSRRPDARRIVREGLELFSPGRAEELAARIEYEPDVARAVSGADFVSENAPDDLPLKQRLFAEIGEAAPDHALVLSSTSKLLPDDLGRDMPGPGRLVVAHPFNPPHIVPLVEVLGGERTTPDAVERAVAFLESVGRTPVVLRRALPGFAANRLQSALLRESIHLVLEGVVTVEELDRIVTDSIGLRWSTIGPFHAFHLGGGPGGLRKWLEHLGSGLEQGWRGLGQPALGTEAVEALVAQTEAAYGDRTYAELVRDRDDRHHAVLAALGRTGPSQEPEPETEPEMEEEKEMGT</sequence>